<organism evidence="1 2">
    <name type="scientific">Stylonychia lemnae</name>
    <name type="common">Ciliate</name>
    <dbReference type="NCBI Taxonomy" id="5949"/>
    <lineage>
        <taxon>Eukaryota</taxon>
        <taxon>Sar</taxon>
        <taxon>Alveolata</taxon>
        <taxon>Ciliophora</taxon>
        <taxon>Intramacronucleata</taxon>
        <taxon>Spirotrichea</taxon>
        <taxon>Stichotrichia</taxon>
        <taxon>Sporadotrichida</taxon>
        <taxon>Oxytrichidae</taxon>
        <taxon>Stylonychinae</taxon>
        <taxon>Stylonychia</taxon>
    </lineage>
</organism>
<dbReference type="Proteomes" id="UP000039865">
    <property type="component" value="Unassembled WGS sequence"/>
</dbReference>
<dbReference type="OrthoDB" id="441812at2759"/>
<proteinExistence type="predicted"/>
<dbReference type="PANTHER" id="PTHR13271:SF137">
    <property type="entry name" value="SET DOMAIN-CONTAINING PROTEIN"/>
    <property type="match status" value="1"/>
</dbReference>
<dbReference type="SUPFAM" id="SSF82199">
    <property type="entry name" value="SET domain"/>
    <property type="match status" value="2"/>
</dbReference>
<dbReference type="InParanoid" id="A0A078AI92"/>
<dbReference type="AlphaFoldDB" id="A0A078AI92"/>
<evidence type="ECO:0000313" key="1">
    <source>
        <dbReference type="EMBL" id="CDW80523.1"/>
    </source>
</evidence>
<dbReference type="GO" id="GO:0016279">
    <property type="term" value="F:protein-lysine N-methyltransferase activity"/>
    <property type="evidence" value="ECO:0007669"/>
    <property type="project" value="TreeGrafter"/>
</dbReference>
<sequence>MQSQPDPFQFSDKQAAQELKKDPKYTRFLDWCIQQGMNLERINYPSAYGPSGLLVGVGTNQQLKKGDWILRTPCSTRTDYETIRNSSGVGEIIKALDVNQDYTLALFYMHQLLLGTESHLYHAISVSAPADLPFQWTEEEIEFIQDTQAIGLIKRLRVQCLQEADEIYGKVMEHGCVDKFCPGEHTKENFVKQYFQAWSMTQSRLISFGFNLKYYSMLPMIDSMNHHTAKETSIWQVVDSEGKILTQNSTANLSCYCIPGFEAVNGPQYLPPSEQVLETIISEVPIGIVEDTTAYFVPPEGSFFQIVSAQDLEEGEQIPCSYGDMSNRYHFVNYGFFLRNNKSDCFSIKLKISGKEKIILLHKNNRLDKFLASCKQVFNDAGLNTCNYSLVCQLAIELIKQQYLIDFGNSLDDAEEPIEEFESNRKRTAYEYRTEQRKLYQEHVDELQKLIVSKNNTLFN</sequence>
<protein>
    <recommendedName>
        <fullName evidence="3">SET domain-containing protein</fullName>
    </recommendedName>
</protein>
<name>A0A078AI92_STYLE</name>
<dbReference type="PANTHER" id="PTHR13271">
    <property type="entry name" value="UNCHARACTERIZED PUTATIVE METHYLTRANSFERASE"/>
    <property type="match status" value="1"/>
</dbReference>
<dbReference type="EMBL" id="CCKQ01009056">
    <property type="protein sequence ID" value="CDW80523.1"/>
    <property type="molecule type" value="Genomic_DNA"/>
</dbReference>
<reference evidence="1 2" key="1">
    <citation type="submission" date="2014-06" db="EMBL/GenBank/DDBJ databases">
        <authorList>
            <person name="Swart Estienne"/>
        </authorList>
    </citation>
    <scope>NUCLEOTIDE SEQUENCE [LARGE SCALE GENOMIC DNA]</scope>
    <source>
        <strain evidence="1 2">130c</strain>
    </source>
</reference>
<evidence type="ECO:0008006" key="3">
    <source>
        <dbReference type="Google" id="ProtNLM"/>
    </source>
</evidence>
<dbReference type="Gene3D" id="3.90.1410.10">
    <property type="entry name" value="set domain protein methyltransferase, domain 1"/>
    <property type="match status" value="1"/>
</dbReference>
<dbReference type="InterPro" id="IPR050600">
    <property type="entry name" value="SETD3_SETD6_MTase"/>
</dbReference>
<accession>A0A078AI92</accession>
<evidence type="ECO:0000313" key="2">
    <source>
        <dbReference type="Proteomes" id="UP000039865"/>
    </source>
</evidence>
<gene>
    <name evidence="1" type="primary">Contig16788.g17880</name>
    <name evidence="1" type="ORF">STYLEM_9524</name>
</gene>
<dbReference type="InterPro" id="IPR046341">
    <property type="entry name" value="SET_dom_sf"/>
</dbReference>
<keyword evidence="2" id="KW-1185">Reference proteome</keyword>
<dbReference type="CDD" id="cd10527">
    <property type="entry name" value="SET_LSMT"/>
    <property type="match status" value="1"/>
</dbReference>